<dbReference type="EMBL" id="QRHE01000011">
    <property type="protein sequence ID" value="RHF50796.1"/>
    <property type="molecule type" value="Genomic_DNA"/>
</dbReference>
<feature type="compositionally biased region" description="Basic and acidic residues" evidence="1">
    <location>
        <begin position="404"/>
        <end position="413"/>
    </location>
</feature>
<feature type="region of interest" description="Disordered" evidence="1">
    <location>
        <begin position="392"/>
        <end position="413"/>
    </location>
</feature>
<name>A0A414NV23_9FIRM</name>
<accession>A0A414NV23</accession>
<organism evidence="2 3">
    <name type="scientific">Mitsuokella multacida</name>
    <dbReference type="NCBI Taxonomy" id="52226"/>
    <lineage>
        <taxon>Bacteria</taxon>
        <taxon>Bacillati</taxon>
        <taxon>Bacillota</taxon>
        <taxon>Negativicutes</taxon>
        <taxon>Selenomonadales</taxon>
        <taxon>Selenomonadaceae</taxon>
        <taxon>Mitsuokella</taxon>
    </lineage>
</organism>
<dbReference type="Proteomes" id="UP000283442">
    <property type="component" value="Unassembled WGS sequence"/>
</dbReference>
<evidence type="ECO:0000313" key="3">
    <source>
        <dbReference type="Proteomes" id="UP000283442"/>
    </source>
</evidence>
<comment type="caution">
    <text evidence="2">The sequence shown here is derived from an EMBL/GenBank/DDBJ whole genome shotgun (WGS) entry which is preliminary data.</text>
</comment>
<dbReference type="AlphaFoldDB" id="A0A414NV23"/>
<evidence type="ECO:0000256" key="1">
    <source>
        <dbReference type="SAM" id="MobiDB-lite"/>
    </source>
</evidence>
<protein>
    <submittedName>
        <fullName evidence="2">Uncharacterized protein</fullName>
    </submittedName>
</protein>
<evidence type="ECO:0000313" key="2">
    <source>
        <dbReference type="EMBL" id="RHF50796.1"/>
    </source>
</evidence>
<sequence length="413" mass="46510">MPLTKVLGSGGERPAYYFRFWAQNRRIAKQGAIHARLLADGQEVKLEPVGTEADMHAADVFCGSYRVAEDALQQAADASSYEFQLVDADGSILWKQKGKSKTAEAIQKILAAESSSYLREGVVRDAKAVDSVRRDSRPRVFLPSVTPNEVQAWLVLHQQELMQDTLGKELWGEFRPYYHKSHDDIVFFMGRAIGDGVPLITFETRPYAGGTMLAMMKDQILEDRYWHTARTVGMMTAADDIVSLTSVWRDLDDQWDGFLDDAYETFQEYADFGFALEQKHKKGEGNRFFVASVSDGNKDFAKGEELLSLDGEELAWYKPNELRLKFRQHKGAAKLRLRTPTGEEREVALTPVLRPAKGAPDLPKDRKAFFEAGKVKGSKDAIVDNGNYPTLFAQSDPTYAQPSTKERYEASKR</sequence>
<proteinExistence type="predicted"/>
<feature type="compositionally biased region" description="Polar residues" evidence="1">
    <location>
        <begin position="392"/>
        <end position="403"/>
    </location>
</feature>
<gene>
    <name evidence="2" type="ORF">DW674_09975</name>
</gene>
<reference evidence="2 3" key="1">
    <citation type="submission" date="2018-08" db="EMBL/GenBank/DDBJ databases">
        <title>A genome reference for cultivated species of the human gut microbiota.</title>
        <authorList>
            <person name="Zou Y."/>
            <person name="Xue W."/>
            <person name="Luo G."/>
        </authorList>
    </citation>
    <scope>NUCLEOTIDE SEQUENCE [LARGE SCALE GENOMIC DNA]</scope>
    <source>
        <strain evidence="2 3">AM25-21AC</strain>
    </source>
</reference>